<dbReference type="PANTHER" id="PTHR34975">
    <property type="entry name" value="SPORE GERMINATION PROTEIN A2"/>
    <property type="match status" value="1"/>
</dbReference>
<keyword evidence="10" id="KW-1185">Reference proteome</keyword>
<evidence type="ECO:0000256" key="3">
    <source>
        <dbReference type="ARBA" id="ARBA00022448"/>
    </source>
</evidence>
<feature type="transmembrane region" description="Helical" evidence="8">
    <location>
        <begin position="12"/>
        <end position="32"/>
    </location>
</feature>
<evidence type="ECO:0000256" key="4">
    <source>
        <dbReference type="ARBA" id="ARBA00022544"/>
    </source>
</evidence>
<feature type="transmembrane region" description="Helical" evidence="8">
    <location>
        <begin position="271"/>
        <end position="290"/>
    </location>
</feature>
<keyword evidence="6 8" id="KW-1133">Transmembrane helix</keyword>
<dbReference type="PANTHER" id="PTHR34975:SF2">
    <property type="entry name" value="SPORE GERMINATION PROTEIN A2"/>
    <property type="match status" value="1"/>
</dbReference>
<feature type="transmembrane region" description="Helical" evidence="8">
    <location>
        <begin position="216"/>
        <end position="236"/>
    </location>
</feature>
<dbReference type="Proteomes" id="UP000479114">
    <property type="component" value="Chromosome"/>
</dbReference>
<gene>
    <name evidence="9" type="ORF">GZH47_27085</name>
</gene>
<evidence type="ECO:0000256" key="2">
    <source>
        <dbReference type="ARBA" id="ARBA00007998"/>
    </source>
</evidence>
<accession>A0A6C0P6F7</accession>
<organism evidence="9 10">
    <name type="scientific">Paenibacillus rhizovicinus</name>
    <dbReference type="NCBI Taxonomy" id="2704463"/>
    <lineage>
        <taxon>Bacteria</taxon>
        <taxon>Bacillati</taxon>
        <taxon>Bacillota</taxon>
        <taxon>Bacilli</taxon>
        <taxon>Bacillales</taxon>
        <taxon>Paenibacillaceae</taxon>
        <taxon>Paenibacillus</taxon>
    </lineage>
</organism>
<keyword evidence="3" id="KW-0813">Transport</keyword>
<evidence type="ECO:0000313" key="10">
    <source>
        <dbReference type="Proteomes" id="UP000479114"/>
    </source>
</evidence>
<keyword evidence="4" id="KW-0309">Germination</keyword>
<feature type="transmembrane region" description="Helical" evidence="8">
    <location>
        <begin position="145"/>
        <end position="164"/>
    </location>
</feature>
<dbReference type="KEGG" id="prz:GZH47_27085"/>
<feature type="transmembrane region" description="Helical" evidence="8">
    <location>
        <begin position="184"/>
        <end position="204"/>
    </location>
</feature>
<proteinExistence type="inferred from homology"/>
<dbReference type="GO" id="GO:0009847">
    <property type="term" value="P:spore germination"/>
    <property type="evidence" value="ECO:0007669"/>
    <property type="project" value="InterPro"/>
</dbReference>
<evidence type="ECO:0000256" key="6">
    <source>
        <dbReference type="ARBA" id="ARBA00022989"/>
    </source>
</evidence>
<dbReference type="InterPro" id="IPR004761">
    <property type="entry name" value="Spore_GerAB"/>
</dbReference>
<sequence length="382" mass="43269">MKERALSQWPIFMMMTLSVGLSSHVVVLPTVMDVSMRDAWMCGILAFIVIVPWLTVFVYGTIKRTKQVNIRMWLKERMTPAGAWLVILPLIVFLLMSSFQSYIETTSWTSATFLPLTPDFVVQSVLMVMVAFAALSGLRTIAYMSCLLLPVVVILGDFVMSANMPDKDYTVLLPFLEHGWGRPLHGMIYAVSCSMELFLFIFLQHYMRNRIKLWQLITFSGFIALLMLGPTIGAITEFGPIEAEKLRYPAFSQWRLVSIGKYFEHVDFFAIFQWMSGAFIRISLGLIMIMELIPIRGRKGRLWFIILISVGYIAIAQVLSPRMINAEDVFRIVFLVDLAIGLFITTTIWLLSFSGLPKGREHDDNAQQAADFNDGAGASNNL</sequence>
<evidence type="ECO:0000256" key="1">
    <source>
        <dbReference type="ARBA" id="ARBA00004141"/>
    </source>
</evidence>
<feature type="transmembrane region" description="Helical" evidence="8">
    <location>
        <begin position="38"/>
        <end position="60"/>
    </location>
</feature>
<keyword evidence="5 8" id="KW-0812">Transmembrane</keyword>
<dbReference type="GO" id="GO:0016020">
    <property type="term" value="C:membrane"/>
    <property type="evidence" value="ECO:0007669"/>
    <property type="project" value="UniProtKB-SubCell"/>
</dbReference>
<evidence type="ECO:0000256" key="7">
    <source>
        <dbReference type="ARBA" id="ARBA00023136"/>
    </source>
</evidence>
<feature type="transmembrane region" description="Helical" evidence="8">
    <location>
        <begin position="332"/>
        <end position="351"/>
    </location>
</feature>
<evidence type="ECO:0000313" key="9">
    <source>
        <dbReference type="EMBL" id="QHW34098.1"/>
    </source>
</evidence>
<dbReference type="EMBL" id="CP048286">
    <property type="protein sequence ID" value="QHW34098.1"/>
    <property type="molecule type" value="Genomic_DNA"/>
</dbReference>
<name>A0A6C0P6F7_9BACL</name>
<feature type="transmembrane region" description="Helical" evidence="8">
    <location>
        <begin position="81"/>
        <end position="100"/>
    </location>
</feature>
<evidence type="ECO:0000256" key="5">
    <source>
        <dbReference type="ARBA" id="ARBA00022692"/>
    </source>
</evidence>
<feature type="transmembrane region" description="Helical" evidence="8">
    <location>
        <begin position="120"/>
        <end position="138"/>
    </location>
</feature>
<dbReference type="RefSeq" id="WP_162644094.1">
    <property type="nucleotide sequence ID" value="NZ_CP048286.1"/>
</dbReference>
<keyword evidence="7 8" id="KW-0472">Membrane</keyword>
<feature type="transmembrane region" description="Helical" evidence="8">
    <location>
        <begin position="302"/>
        <end position="320"/>
    </location>
</feature>
<comment type="subcellular location">
    <subcellularLocation>
        <location evidence="1">Membrane</location>
        <topology evidence="1">Multi-pass membrane protein</topology>
    </subcellularLocation>
</comment>
<reference evidence="9 10" key="1">
    <citation type="submission" date="2020-02" db="EMBL/GenBank/DDBJ databases">
        <title>Paenibacillus sp. nov., isolated from rhizosphere soil of tomato.</title>
        <authorList>
            <person name="Weon H.-Y."/>
            <person name="Lee S.A."/>
        </authorList>
    </citation>
    <scope>NUCLEOTIDE SEQUENCE [LARGE SCALE GENOMIC DNA]</scope>
    <source>
        <strain evidence="9 10">14171R-81</strain>
    </source>
</reference>
<dbReference type="AlphaFoldDB" id="A0A6C0P6F7"/>
<comment type="similarity">
    <text evidence="2">Belongs to the amino acid-polyamine-organocation (APC) superfamily. Spore germination protein (SGP) (TC 2.A.3.9) family.</text>
</comment>
<protein>
    <submittedName>
        <fullName evidence="9">GerAB/ArcD/ProY family transporter</fullName>
    </submittedName>
</protein>
<evidence type="ECO:0000256" key="8">
    <source>
        <dbReference type="SAM" id="Phobius"/>
    </source>
</evidence>
<dbReference type="Pfam" id="PF03845">
    <property type="entry name" value="Spore_permease"/>
    <property type="match status" value="1"/>
</dbReference>